<evidence type="ECO:0000256" key="5">
    <source>
        <dbReference type="RuleBase" id="RU000461"/>
    </source>
</evidence>
<dbReference type="Gene3D" id="1.10.630.10">
    <property type="entry name" value="Cytochrome P450"/>
    <property type="match status" value="1"/>
</dbReference>
<dbReference type="PROSITE" id="PS00086">
    <property type="entry name" value="CYTOCHROME_P450"/>
    <property type="match status" value="1"/>
</dbReference>
<dbReference type="SUPFAM" id="SSF48264">
    <property type="entry name" value="Cytochrome P450"/>
    <property type="match status" value="1"/>
</dbReference>
<feature type="transmembrane region" description="Helical" evidence="6">
    <location>
        <begin position="25"/>
        <end position="48"/>
    </location>
</feature>
<organism evidence="7 8">
    <name type="scientific">Rhizodiscina lignyota</name>
    <dbReference type="NCBI Taxonomy" id="1504668"/>
    <lineage>
        <taxon>Eukaryota</taxon>
        <taxon>Fungi</taxon>
        <taxon>Dikarya</taxon>
        <taxon>Ascomycota</taxon>
        <taxon>Pezizomycotina</taxon>
        <taxon>Dothideomycetes</taxon>
        <taxon>Pleosporomycetidae</taxon>
        <taxon>Aulographales</taxon>
        <taxon>Rhizodiscinaceae</taxon>
        <taxon>Rhizodiscina</taxon>
    </lineage>
</organism>
<dbReference type="PANTHER" id="PTHR24304:SF2">
    <property type="entry name" value="24-HYDROXYCHOLESTEROL 7-ALPHA-HYDROXYLASE"/>
    <property type="match status" value="1"/>
</dbReference>
<dbReference type="AlphaFoldDB" id="A0A9P4ILJ8"/>
<keyword evidence="5" id="KW-0560">Oxidoreductase</keyword>
<evidence type="ECO:0000256" key="4">
    <source>
        <dbReference type="ARBA" id="ARBA00023004"/>
    </source>
</evidence>
<name>A0A9P4ILJ8_9PEZI</name>
<dbReference type="Proteomes" id="UP000799772">
    <property type="component" value="Unassembled WGS sequence"/>
</dbReference>
<keyword evidence="6" id="KW-0472">Membrane</keyword>
<dbReference type="GO" id="GO:0005506">
    <property type="term" value="F:iron ion binding"/>
    <property type="evidence" value="ECO:0007669"/>
    <property type="project" value="InterPro"/>
</dbReference>
<keyword evidence="8" id="KW-1185">Reference proteome</keyword>
<accession>A0A9P4ILJ8</accession>
<evidence type="ECO:0000256" key="1">
    <source>
        <dbReference type="ARBA" id="ARBA00010617"/>
    </source>
</evidence>
<keyword evidence="2 5" id="KW-0349">Heme</keyword>
<dbReference type="GO" id="GO:0008395">
    <property type="term" value="F:steroid hydroxylase activity"/>
    <property type="evidence" value="ECO:0007669"/>
    <property type="project" value="TreeGrafter"/>
</dbReference>
<keyword evidence="5" id="KW-0503">Monooxygenase</keyword>
<keyword evidence="6" id="KW-1133">Transmembrane helix</keyword>
<comment type="caution">
    <text evidence="7">The sequence shown here is derived from an EMBL/GenBank/DDBJ whole genome shotgun (WGS) entry which is preliminary data.</text>
</comment>
<dbReference type="Pfam" id="PF00067">
    <property type="entry name" value="p450"/>
    <property type="match status" value="1"/>
</dbReference>
<dbReference type="OrthoDB" id="3366823at2759"/>
<dbReference type="InterPro" id="IPR050529">
    <property type="entry name" value="CYP450_sterol_14alpha_dmase"/>
</dbReference>
<evidence type="ECO:0000256" key="3">
    <source>
        <dbReference type="ARBA" id="ARBA00022723"/>
    </source>
</evidence>
<keyword evidence="3 5" id="KW-0479">Metal-binding</keyword>
<gene>
    <name evidence="7" type="ORF">NA57DRAFT_72938</name>
</gene>
<dbReference type="InterPro" id="IPR036396">
    <property type="entry name" value="Cyt_P450_sf"/>
</dbReference>
<evidence type="ECO:0000313" key="7">
    <source>
        <dbReference type="EMBL" id="KAF2101498.1"/>
    </source>
</evidence>
<dbReference type="CDD" id="cd11040">
    <property type="entry name" value="CYP7_CYP8-like"/>
    <property type="match status" value="1"/>
</dbReference>
<dbReference type="InterPro" id="IPR001128">
    <property type="entry name" value="Cyt_P450"/>
</dbReference>
<dbReference type="InterPro" id="IPR017972">
    <property type="entry name" value="Cyt_P450_CS"/>
</dbReference>
<evidence type="ECO:0000313" key="8">
    <source>
        <dbReference type="Proteomes" id="UP000799772"/>
    </source>
</evidence>
<proteinExistence type="inferred from homology"/>
<sequence length="569" mass="63907">MAVIALPSSVAAIVAELPRSLVLSLTPIIFIGVLLVFTNVFTTIRYHLAQRRNASSTKPQLPAPLPYTLPFLGQALSWLAPQPGLFWHRIFNAYPDLRRSGTCTLQLANQRAHILFAPAAVQALFRAPLTRYQFNKKLLTTSLGLSEREAALFVGLDDDTIDPDTGLNAIQLQERMNHEYLLKPERVNELTKEFIRVLKDTLDGELKNEGEEVELDLYEWVRNRMFKASTDAFFGTNMMEMMGPQFEEDFYEFDRSFLTMFFGVPRLFAPNAFNVRDRLLDGLERWQKQMQENTNGVPADPDGDIDWEPNYGSRADRARQQYYAKRGLSLRARGGMDLGFLFGASSNAIPATGWMLMHIIDPNGDKTVLPRVMEELQTAKNPDGTVNIQTLIALPLVASIFHEILRLYVDVLVTREISHDTVLPLEEGKNPRQTLLKGGGVVMAPSFLGHRDAKVWSPPGMPPYDVFYADRFLKTDPETGKTVFSTAGSVGKLFPFGGGRTICPGRVFAKQEVLGSVAYMLLNFEFEVLKYVDVKGKTVNHFPGLREGFSGSGIMVMGGDVRVKMKRRR</sequence>
<comment type="similarity">
    <text evidence="1 5">Belongs to the cytochrome P450 family.</text>
</comment>
<dbReference type="GO" id="GO:0016705">
    <property type="term" value="F:oxidoreductase activity, acting on paired donors, with incorporation or reduction of molecular oxygen"/>
    <property type="evidence" value="ECO:0007669"/>
    <property type="project" value="InterPro"/>
</dbReference>
<evidence type="ECO:0000256" key="6">
    <source>
        <dbReference type="SAM" id="Phobius"/>
    </source>
</evidence>
<reference evidence="7" key="1">
    <citation type="journal article" date="2020" name="Stud. Mycol.">
        <title>101 Dothideomycetes genomes: a test case for predicting lifestyles and emergence of pathogens.</title>
        <authorList>
            <person name="Haridas S."/>
            <person name="Albert R."/>
            <person name="Binder M."/>
            <person name="Bloem J."/>
            <person name="Labutti K."/>
            <person name="Salamov A."/>
            <person name="Andreopoulos B."/>
            <person name="Baker S."/>
            <person name="Barry K."/>
            <person name="Bills G."/>
            <person name="Bluhm B."/>
            <person name="Cannon C."/>
            <person name="Castanera R."/>
            <person name="Culley D."/>
            <person name="Daum C."/>
            <person name="Ezra D."/>
            <person name="Gonzalez J."/>
            <person name="Henrissat B."/>
            <person name="Kuo A."/>
            <person name="Liang C."/>
            <person name="Lipzen A."/>
            <person name="Lutzoni F."/>
            <person name="Magnuson J."/>
            <person name="Mondo S."/>
            <person name="Nolan M."/>
            <person name="Ohm R."/>
            <person name="Pangilinan J."/>
            <person name="Park H.-J."/>
            <person name="Ramirez L."/>
            <person name="Alfaro M."/>
            <person name="Sun H."/>
            <person name="Tritt A."/>
            <person name="Yoshinaga Y."/>
            <person name="Zwiers L.-H."/>
            <person name="Turgeon B."/>
            <person name="Goodwin S."/>
            <person name="Spatafora J."/>
            <person name="Crous P."/>
            <person name="Grigoriev I."/>
        </authorList>
    </citation>
    <scope>NUCLEOTIDE SEQUENCE</scope>
    <source>
        <strain evidence="7">CBS 133067</strain>
    </source>
</reference>
<keyword evidence="6" id="KW-0812">Transmembrane</keyword>
<evidence type="ECO:0000256" key="2">
    <source>
        <dbReference type="ARBA" id="ARBA00022617"/>
    </source>
</evidence>
<protein>
    <submittedName>
        <fullName evidence="7">Cytochrome P450</fullName>
    </submittedName>
</protein>
<dbReference type="EMBL" id="ML978123">
    <property type="protein sequence ID" value="KAF2101498.1"/>
    <property type="molecule type" value="Genomic_DNA"/>
</dbReference>
<dbReference type="GO" id="GO:0020037">
    <property type="term" value="F:heme binding"/>
    <property type="evidence" value="ECO:0007669"/>
    <property type="project" value="InterPro"/>
</dbReference>
<keyword evidence="4 5" id="KW-0408">Iron</keyword>
<dbReference type="PANTHER" id="PTHR24304">
    <property type="entry name" value="CYTOCHROME P450 FAMILY 7"/>
    <property type="match status" value="1"/>
</dbReference>